<evidence type="ECO:0000313" key="1">
    <source>
        <dbReference type="EMBL" id="CAL1394682.1"/>
    </source>
</evidence>
<keyword evidence="2" id="KW-1185">Reference proteome</keyword>
<proteinExistence type="predicted"/>
<dbReference type="EMBL" id="OZ034819">
    <property type="protein sequence ID" value="CAL1394682.1"/>
    <property type="molecule type" value="Genomic_DNA"/>
</dbReference>
<dbReference type="Proteomes" id="UP001497516">
    <property type="component" value="Chromosome 6"/>
</dbReference>
<protein>
    <submittedName>
        <fullName evidence="1">Uncharacterized protein</fullName>
    </submittedName>
</protein>
<dbReference type="AlphaFoldDB" id="A0AAV2F9N4"/>
<gene>
    <name evidence="1" type="ORF">LTRI10_LOCUS35167</name>
</gene>
<evidence type="ECO:0000313" key="2">
    <source>
        <dbReference type="Proteomes" id="UP001497516"/>
    </source>
</evidence>
<organism evidence="1 2">
    <name type="scientific">Linum trigynum</name>
    <dbReference type="NCBI Taxonomy" id="586398"/>
    <lineage>
        <taxon>Eukaryota</taxon>
        <taxon>Viridiplantae</taxon>
        <taxon>Streptophyta</taxon>
        <taxon>Embryophyta</taxon>
        <taxon>Tracheophyta</taxon>
        <taxon>Spermatophyta</taxon>
        <taxon>Magnoliopsida</taxon>
        <taxon>eudicotyledons</taxon>
        <taxon>Gunneridae</taxon>
        <taxon>Pentapetalae</taxon>
        <taxon>rosids</taxon>
        <taxon>fabids</taxon>
        <taxon>Malpighiales</taxon>
        <taxon>Linaceae</taxon>
        <taxon>Linum</taxon>
    </lineage>
</organism>
<reference evidence="1 2" key="1">
    <citation type="submission" date="2024-04" db="EMBL/GenBank/DDBJ databases">
        <authorList>
            <person name="Fracassetti M."/>
        </authorList>
    </citation>
    <scope>NUCLEOTIDE SEQUENCE [LARGE SCALE GENOMIC DNA]</scope>
</reference>
<accession>A0AAV2F9N4</accession>
<name>A0AAV2F9N4_9ROSI</name>
<sequence>MCGVYAFYDANRLRIWRSVLSLARIVFRFGGDGHDESRSGDMCFYRKGSETTPAPIRPPPSVQPVLWTEDSSCSASASSCDIRSSNENPLPEV</sequence>